<dbReference type="Gramene" id="KOM47612">
    <property type="protein sequence ID" value="KOM47612"/>
    <property type="gene ID" value="LR48_Vigan07g131600"/>
</dbReference>
<dbReference type="STRING" id="3914.A0A0L9UYF6"/>
<protein>
    <submittedName>
        <fullName evidence="2">Uncharacterized protein</fullName>
    </submittedName>
</protein>
<dbReference type="EMBL" id="CM003377">
    <property type="protein sequence ID" value="KOM47612.1"/>
    <property type="molecule type" value="Genomic_DNA"/>
</dbReference>
<dbReference type="AlphaFoldDB" id="A0A0L9UYF6"/>
<evidence type="ECO:0000313" key="3">
    <source>
        <dbReference type="Proteomes" id="UP000053144"/>
    </source>
</evidence>
<evidence type="ECO:0000256" key="1">
    <source>
        <dbReference type="SAM" id="MobiDB-lite"/>
    </source>
</evidence>
<organism evidence="2 3">
    <name type="scientific">Phaseolus angularis</name>
    <name type="common">Azuki bean</name>
    <name type="synonym">Vigna angularis</name>
    <dbReference type="NCBI Taxonomy" id="3914"/>
    <lineage>
        <taxon>Eukaryota</taxon>
        <taxon>Viridiplantae</taxon>
        <taxon>Streptophyta</taxon>
        <taxon>Embryophyta</taxon>
        <taxon>Tracheophyta</taxon>
        <taxon>Spermatophyta</taxon>
        <taxon>Magnoliopsida</taxon>
        <taxon>eudicotyledons</taxon>
        <taxon>Gunneridae</taxon>
        <taxon>Pentapetalae</taxon>
        <taxon>rosids</taxon>
        <taxon>fabids</taxon>
        <taxon>Fabales</taxon>
        <taxon>Fabaceae</taxon>
        <taxon>Papilionoideae</taxon>
        <taxon>50 kb inversion clade</taxon>
        <taxon>NPAAA clade</taxon>
        <taxon>indigoferoid/millettioid clade</taxon>
        <taxon>Phaseoleae</taxon>
        <taxon>Vigna</taxon>
    </lineage>
</organism>
<name>A0A0L9UYF6_PHAAN</name>
<feature type="region of interest" description="Disordered" evidence="1">
    <location>
        <begin position="55"/>
        <end position="94"/>
    </location>
</feature>
<evidence type="ECO:0000313" key="2">
    <source>
        <dbReference type="EMBL" id="KOM47612.1"/>
    </source>
</evidence>
<reference evidence="3" key="1">
    <citation type="journal article" date="2015" name="Proc. Natl. Acad. Sci. U.S.A.">
        <title>Genome sequencing of adzuki bean (Vigna angularis) provides insight into high starch and low fat accumulation and domestication.</title>
        <authorList>
            <person name="Yang K."/>
            <person name="Tian Z."/>
            <person name="Chen C."/>
            <person name="Luo L."/>
            <person name="Zhao B."/>
            <person name="Wang Z."/>
            <person name="Yu L."/>
            <person name="Li Y."/>
            <person name="Sun Y."/>
            <person name="Li W."/>
            <person name="Chen Y."/>
            <person name="Li Y."/>
            <person name="Zhang Y."/>
            <person name="Ai D."/>
            <person name="Zhao J."/>
            <person name="Shang C."/>
            <person name="Ma Y."/>
            <person name="Wu B."/>
            <person name="Wang M."/>
            <person name="Gao L."/>
            <person name="Sun D."/>
            <person name="Zhang P."/>
            <person name="Guo F."/>
            <person name="Wang W."/>
            <person name="Li Y."/>
            <person name="Wang J."/>
            <person name="Varshney R.K."/>
            <person name="Wang J."/>
            <person name="Ling H.Q."/>
            <person name="Wan P."/>
        </authorList>
    </citation>
    <scope>NUCLEOTIDE SEQUENCE</scope>
    <source>
        <strain evidence="3">cv. Jingnong 6</strain>
    </source>
</reference>
<feature type="region of interest" description="Disordered" evidence="1">
    <location>
        <begin position="1"/>
        <end position="22"/>
    </location>
</feature>
<sequence>MEAITQRKVQESQIPVEEKEEMMRNLERRETEFMRIQRRKIGFDDFEQLTVIGKGAFGEEKPQPPLSGSLPLSGTQKPTLVPLRGEKAAEGKKRTRALTAERLSQGVCHQEVDEVDEVDEFHIVVDWPKEQTQAQADEELR</sequence>
<accession>A0A0L9UYF6</accession>
<dbReference type="Proteomes" id="UP000053144">
    <property type="component" value="Chromosome 7"/>
</dbReference>
<proteinExistence type="predicted"/>
<gene>
    <name evidence="2" type="ORF">LR48_Vigan07g131600</name>
</gene>
<dbReference type="Gene3D" id="3.30.200.20">
    <property type="entry name" value="Phosphorylase Kinase, domain 1"/>
    <property type="match status" value="1"/>
</dbReference>